<dbReference type="SUPFAM" id="SSF53271">
    <property type="entry name" value="PRTase-like"/>
    <property type="match status" value="1"/>
</dbReference>
<name>A0A4T2C6R9_9MICO</name>
<feature type="region of interest" description="Disordered" evidence="1">
    <location>
        <begin position="473"/>
        <end position="499"/>
    </location>
</feature>
<evidence type="ECO:0008006" key="6">
    <source>
        <dbReference type="Google" id="ProtNLM"/>
    </source>
</evidence>
<feature type="domain" description="Orotate phosphoribosyltransferase-like" evidence="3">
    <location>
        <begin position="38"/>
        <end position="261"/>
    </location>
</feature>
<dbReference type="EMBL" id="QYRT01000007">
    <property type="protein sequence ID" value="TIH39001.1"/>
    <property type="molecule type" value="Genomic_DNA"/>
</dbReference>
<dbReference type="RefSeq" id="WP_136641229.1">
    <property type="nucleotide sequence ID" value="NZ_QYRT01000007.1"/>
</dbReference>
<dbReference type="PIRSF" id="PIRSF020967">
    <property type="entry name" value="UCP020967"/>
    <property type="match status" value="1"/>
</dbReference>
<dbReference type="AlphaFoldDB" id="A0A4T2C6R9"/>
<dbReference type="CDD" id="cd06223">
    <property type="entry name" value="PRTases_typeI"/>
    <property type="match status" value="1"/>
</dbReference>
<evidence type="ECO:0000313" key="4">
    <source>
        <dbReference type="EMBL" id="TIH39001.1"/>
    </source>
</evidence>
<evidence type="ECO:0000256" key="1">
    <source>
        <dbReference type="SAM" id="MobiDB-lite"/>
    </source>
</evidence>
<keyword evidence="5" id="KW-1185">Reference proteome</keyword>
<dbReference type="InterPro" id="IPR000836">
    <property type="entry name" value="PRTase_dom"/>
</dbReference>
<evidence type="ECO:0000259" key="2">
    <source>
        <dbReference type="Pfam" id="PF12500"/>
    </source>
</evidence>
<dbReference type="InterPro" id="IPR011214">
    <property type="entry name" value="UCP020967"/>
</dbReference>
<dbReference type="InterPro" id="IPR029057">
    <property type="entry name" value="PRTase-like"/>
</dbReference>
<dbReference type="OrthoDB" id="56827at2"/>
<dbReference type="InterPro" id="IPR041688">
    <property type="entry name" value="PRTase_2"/>
</dbReference>
<comment type="caution">
    <text evidence="4">The sequence shown here is derived from an EMBL/GenBank/DDBJ whole genome shotgun (WGS) entry which is preliminary data.</text>
</comment>
<feature type="compositionally biased region" description="Basic and acidic residues" evidence="1">
    <location>
        <begin position="478"/>
        <end position="499"/>
    </location>
</feature>
<protein>
    <recommendedName>
        <fullName evidence="6">Phosphoribosyltransferase</fullName>
    </recommendedName>
</protein>
<dbReference type="Pfam" id="PF15609">
    <property type="entry name" value="PRTase_2"/>
    <property type="match status" value="1"/>
</dbReference>
<dbReference type="InterPro" id="IPR022537">
    <property type="entry name" value="TRSP_dom"/>
</dbReference>
<gene>
    <name evidence="4" type="ORF">D4765_05395</name>
</gene>
<organism evidence="4 5">
    <name type="scientific">Subtercola vilae</name>
    <dbReference type="NCBI Taxonomy" id="2056433"/>
    <lineage>
        <taxon>Bacteria</taxon>
        <taxon>Bacillati</taxon>
        <taxon>Actinomycetota</taxon>
        <taxon>Actinomycetes</taxon>
        <taxon>Micrococcales</taxon>
        <taxon>Microbacteriaceae</taxon>
        <taxon>Subtercola</taxon>
    </lineage>
</organism>
<evidence type="ECO:0000313" key="5">
    <source>
        <dbReference type="Proteomes" id="UP000306192"/>
    </source>
</evidence>
<proteinExistence type="predicted"/>
<dbReference type="Pfam" id="PF12500">
    <property type="entry name" value="TRSP"/>
    <property type="match status" value="1"/>
</dbReference>
<reference evidence="4 5" key="1">
    <citation type="journal article" date="2019" name="Microorganisms">
        <title>Systematic Affiliation and Genome Analysis of Subtercola vilae DB165(T) with Particular Emphasis on Cold Adaptation of an Isolate from a High-Altitude Cold Volcano Lake.</title>
        <authorList>
            <person name="Villalobos A.S."/>
            <person name="Wiese J."/>
            <person name="Imhoff J.F."/>
            <person name="Dorador C."/>
            <person name="Keller A."/>
            <person name="Hentschel U."/>
        </authorList>
    </citation>
    <scope>NUCLEOTIDE SEQUENCE [LARGE SCALE GENOMIC DNA]</scope>
    <source>
        <strain evidence="4 5">DB165</strain>
    </source>
</reference>
<sequence length="499" mass="52452">MTGEPQTPAASTSAFAEREVGIRVVSDARRSLVPVELLVGVALRQNPRRAQLLVSNVLAKHVPTVPGLAIVAAELLGLLVAAELDGAPPPRPLYDRLSTLLRPPADGNLDGAELASLRADVAEARVEHPEVTTIGYAETATGLGQRVAETIGAYYIHSTRHAAGDRVPFAGFEEEHSHATSHQLYPARPDWLKPGGTVVLVDDELSTGTTIVNTIRALHAAVPQSRWVVASLIDLRSEADRRRFDALAESLHTSIAVVALGFGSIELPPDVSARAAAVLAALSPGAVTPGSGEVTVLNAAGESHGAVASLENARFGVDARPGMHDDAAAAIAAKLLPLLAGTRTLLLGSEEFIALPLAVADHLALSPPDVVTSPSSIHFSTTTRSPIAPLDRPDYAIASAVTFESHDLTSDGFGPRFAYNLTRAGRRFDTIVFLPEPEADRHRMLAADGVAEALRRVCDHVIVALLTSSPESALHPVSDAEPHRAADPAPAHSEETARP</sequence>
<dbReference type="Gene3D" id="3.40.50.2020">
    <property type="match status" value="1"/>
</dbReference>
<accession>A0A4T2C6R9</accession>
<evidence type="ECO:0000259" key="3">
    <source>
        <dbReference type="Pfam" id="PF15609"/>
    </source>
</evidence>
<dbReference type="Proteomes" id="UP000306192">
    <property type="component" value="Unassembled WGS sequence"/>
</dbReference>
<feature type="domain" description="TRSP" evidence="2">
    <location>
        <begin position="312"/>
        <end position="444"/>
    </location>
</feature>